<feature type="binding site" evidence="12">
    <location>
        <position position="131"/>
    </location>
    <ligand>
        <name>Zn(2+)</name>
        <dbReference type="ChEBI" id="CHEBI:29105"/>
        <note>catalytic</note>
    </ligand>
</feature>
<evidence type="ECO:0000256" key="8">
    <source>
        <dbReference type="ARBA" id="ARBA00022833"/>
    </source>
</evidence>
<evidence type="ECO:0000313" key="15">
    <source>
        <dbReference type="Proteomes" id="UP000194012"/>
    </source>
</evidence>
<feature type="binding site" evidence="12">
    <location>
        <position position="200"/>
    </location>
    <ligand>
        <name>Zn(2+)</name>
        <dbReference type="ChEBI" id="CHEBI:29105"/>
        <note>catalytic</note>
    </ligand>
</feature>
<dbReference type="InterPro" id="IPR001915">
    <property type="entry name" value="Peptidase_M48"/>
</dbReference>
<comment type="cofactor">
    <cofactor evidence="12">
        <name>Zn(2+)</name>
        <dbReference type="ChEBI" id="CHEBI:29105"/>
    </cofactor>
    <text evidence="12">Binds 1 zinc ion per subunit.</text>
</comment>
<dbReference type="HAMAP" id="MF_00188">
    <property type="entry name" value="Pept_M48_protease_HtpX"/>
    <property type="match status" value="1"/>
</dbReference>
<keyword evidence="6 12" id="KW-0479">Metal-binding</keyword>
<evidence type="ECO:0000256" key="12">
    <source>
        <dbReference type="HAMAP-Rule" id="MF_00188"/>
    </source>
</evidence>
<keyword evidence="9 12" id="KW-1133">Transmembrane helix</keyword>
<sequence length="289" mass="30947">MMGYLRTAVLMAAMTALFLGIGALLGGTGGAMIALVIALAMNAYTWWNSDRAVLRMHDARAPTGPEGKALERLVHDMADRADMPRPKVYILQNAQPNAFATGRNPENAAVAATTGLLTRLSEAEIAAVMAHELAHIRNHDTTIMTITATFAGAITMLANFAMFFGNNRNNSLGLIGTLALMVLAPLAAGLVQMAISRSREYEADRIGAEICGNPLWLASALERISGLAARIDNDSAERNPATAHMFIVNPLHAHARDRLFSTHPDPANRIRALREMAGEQTQGVAGPWG</sequence>
<gene>
    <name evidence="12" type="primary">htpX</name>
    <name evidence="14" type="ORF">ROG8370_02949</name>
</gene>
<dbReference type="InterPro" id="IPR050083">
    <property type="entry name" value="HtpX_protease"/>
</dbReference>
<keyword evidence="8 12" id="KW-0862">Zinc</keyword>
<evidence type="ECO:0000256" key="7">
    <source>
        <dbReference type="ARBA" id="ARBA00022801"/>
    </source>
</evidence>
<keyword evidence="15" id="KW-1185">Reference proteome</keyword>
<evidence type="ECO:0000256" key="2">
    <source>
        <dbReference type="ARBA" id="ARBA00009779"/>
    </source>
</evidence>
<dbReference type="Gene3D" id="3.30.2010.10">
    <property type="entry name" value="Metalloproteases ('zincins'), catalytic domain"/>
    <property type="match status" value="1"/>
</dbReference>
<reference evidence="15" key="1">
    <citation type="submission" date="2017-03" db="EMBL/GenBank/DDBJ databases">
        <authorList>
            <person name="Rodrigo-Torres L."/>
            <person name="Arahal R.D."/>
            <person name="Lucena T."/>
        </authorList>
    </citation>
    <scope>NUCLEOTIDE SEQUENCE [LARGE SCALE GENOMIC DNA]</scope>
    <source>
        <strain evidence="15">CECT 8370</strain>
    </source>
</reference>
<dbReference type="EC" id="3.4.24.-" evidence="12"/>
<dbReference type="NCBIfam" id="NF002363">
    <property type="entry name" value="PRK01345.1"/>
    <property type="match status" value="1"/>
</dbReference>
<name>A0A1X6ZWV7_9RHOB</name>
<dbReference type="InterPro" id="IPR022919">
    <property type="entry name" value="Pept_M48_protease_HtpX"/>
</dbReference>
<evidence type="ECO:0000256" key="6">
    <source>
        <dbReference type="ARBA" id="ARBA00022723"/>
    </source>
</evidence>
<feature type="transmembrane region" description="Helical" evidence="12">
    <location>
        <begin position="171"/>
        <end position="191"/>
    </location>
</feature>
<evidence type="ECO:0000256" key="9">
    <source>
        <dbReference type="ARBA" id="ARBA00022989"/>
    </source>
</evidence>
<dbReference type="GO" id="GO:0004222">
    <property type="term" value="F:metalloendopeptidase activity"/>
    <property type="evidence" value="ECO:0007669"/>
    <property type="project" value="UniProtKB-UniRule"/>
</dbReference>
<dbReference type="PANTHER" id="PTHR43221">
    <property type="entry name" value="PROTEASE HTPX"/>
    <property type="match status" value="1"/>
</dbReference>
<evidence type="ECO:0000256" key="4">
    <source>
        <dbReference type="ARBA" id="ARBA00022670"/>
    </source>
</evidence>
<dbReference type="AlphaFoldDB" id="A0A1X6ZWV7"/>
<evidence type="ECO:0000256" key="5">
    <source>
        <dbReference type="ARBA" id="ARBA00022692"/>
    </source>
</evidence>
<comment type="caution">
    <text evidence="12">Lacks conserved residue(s) required for the propagation of feature annotation.</text>
</comment>
<dbReference type="GO" id="GO:0006508">
    <property type="term" value="P:proteolysis"/>
    <property type="evidence" value="ECO:0007669"/>
    <property type="project" value="UniProtKB-KW"/>
</dbReference>
<dbReference type="GO" id="GO:0008270">
    <property type="term" value="F:zinc ion binding"/>
    <property type="evidence" value="ECO:0007669"/>
    <property type="project" value="UniProtKB-UniRule"/>
</dbReference>
<evidence type="ECO:0000256" key="11">
    <source>
        <dbReference type="ARBA" id="ARBA00023136"/>
    </source>
</evidence>
<dbReference type="EMBL" id="FWFJ01000034">
    <property type="protein sequence ID" value="SLN63983.1"/>
    <property type="molecule type" value="Genomic_DNA"/>
</dbReference>
<accession>A0A1X6ZWV7</accession>
<dbReference type="Pfam" id="PF01435">
    <property type="entry name" value="Peptidase_M48"/>
    <property type="match status" value="1"/>
</dbReference>
<keyword evidence="5 12" id="KW-0812">Transmembrane</keyword>
<feature type="transmembrane region" description="Helical" evidence="12">
    <location>
        <begin position="143"/>
        <end position="165"/>
    </location>
</feature>
<keyword evidence="10 12" id="KW-0482">Metalloprotease</keyword>
<proteinExistence type="inferred from homology"/>
<keyword evidence="11 12" id="KW-0472">Membrane</keyword>
<evidence type="ECO:0000256" key="1">
    <source>
        <dbReference type="ARBA" id="ARBA00004651"/>
    </source>
</evidence>
<dbReference type="Proteomes" id="UP000194012">
    <property type="component" value="Unassembled WGS sequence"/>
</dbReference>
<evidence type="ECO:0000259" key="13">
    <source>
        <dbReference type="Pfam" id="PF01435"/>
    </source>
</evidence>
<organism evidence="14 15">
    <name type="scientific">Roseovarius gaetbuli</name>
    <dbReference type="NCBI Taxonomy" id="1356575"/>
    <lineage>
        <taxon>Bacteria</taxon>
        <taxon>Pseudomonadati</taxon>
        <taxon>Pseudomonadota</taxon>
        <taxon>Alphaproteobacteria</taxon>
        <taxon>Rhodobacterales</taxon>
        <taxon>Roseobacteraceae</taxon>
        <taxon>Roseovarius</taxon>
    </lineage>
</organism>
<keyword evidence="4 12" id="KW-0645">Protease</keyword>
<keyword evidence="3 12" id="KW-1003">Cell membrane</keyword>
<feature type="active site" evidence="12">
    <location>
        <position position="132"/>
    </location>
</feature>
<feature type="binding site" evidence="12">
    <location>
        <position position="135"/>
    </location>
    <ligand>
        <name>Zn(2+)</name>
        <dbReference type="ChEBI" id="CHEBI:29105"/>
        <note>catalytic</note>
    </ligand>
</feature>
<evidence type="ECO:0000313" key="14">
    <source>
        <dbReference type="EMBL" id="SLN63983.1"/>
    </source>
</evidence>
<comment type="similarity">
    <text evidence="2 12">Belongs to the peptidase M48B family.</text>
</comment>
<protein>
    <recommendedName>
        <fullName evidence="12">Protease HtpX homolog</fullName>
        <ecNumber evidence="12">3.4.24.-</ecNumber>
    </recommendedName>
</protein>
<feature type="domain" description="Peptidase M48" evidence="13">
    <location>
        <begin position="69"/>
        <end position="276"/>
    </location>
</feature>
<dbReference type="PANTHER" id="PTHR43221:SF1">
    <property type="entry name" value="PROTEASE HTPX"/>
    <property type="match status" value="1"/>
</dbReference>
<comment type="subcellular location">
    <subcellularLocation>
        <location evidence="1 12">Cell membrane</location>
        <topology evidence="1 12">Multi-pass membrane protein</topology>
    </subcellularLocation>
</comment>
<evidence type="ECO:0000256" key="10">
    <source>
        <dbReference type="ARBA" id="ARBA00023049"/>
    </source>
</evidence>
<evidence type="ECO:0000256" key="3">
    <source>
        <dbReference type="ARBA" id="ARBA00022475"/>
    </source>
</evidence>
<keyword evidence="7 12" id="KW-0378">Hydrolase</keyword>
<dbReference type="GO" id="GO:0005886">
    <property type="term" value="C:plasma membrane"/>
    <property type="evidence" value="ECO:0007669"/>
    <property type="project" value="UniProtKB-SubCell"/>
</dbReference>